<dbReference type="InterPro" id="IPR057727">
    <property type="entry name" value="WCX_dom"/>
</dbReference>
<evidence type="ECO:0000259" key="2">
    <source>
        <dbReference type="Pfam" id="PF25583"/>
    </source>
</evidence>
<dbReference type="SUPFAM" id="SSF46785">
    <property type="entry name" value="Winged helix' DNA-binding domain"/>
    <property type="match status" value="1"/>
</dbReference>
<sequence length="321" mass="37554">MNAVHTRDRIFLIMKMLYEKSDENHPLATNEIMDFLAQNGITVDRKTFREDMNFLIQSEDLDIIRIKSSPNKYFWGERVFEIPELKLLIDAVSAARFISQDKSDDLIKKLIALAGKSQRHELIRNVHGTGKMKADNRRLYYIVDILNDAINQKKKIKFQYYEYDGQKYKVLRHDGEEYILSPYALYWNEDNYYLVGFSEKRQKVITFRVDRLCLPEILEEAAISEPKDFNISDFGNKVFRMFGGEETIVKLLCKDELMKYIIDQFGTEVETQTHSDGTFTACVSVELSPAFYGWVFQFAGKMRILSPEKAVDEYKKMKAAN</sequence>
<protein>
    <submittedName>
        <fullName evidence="3">WYL domain-containing protein</fullName>
    </submittedName>
</protein>
<dbReference type="AlphaFoldDB" id="A0A923NJZ5"/>
<dbReference type="Proteomes" id="UP000602647">
    <property type="component" value="Unassembled WGS sequence"/>
</dbReference>
<dbReference type="PANTHER" id="PTHR34580">
    <property type="match status" value="1"/>
</dbReference>
<feature type="domain" description="WYL" evidence="1">
    <location>
        <begin position="143"/>
        <end position="212"/>
    </location>
</feature>
<name>A0A923NJZ5_9FIRM</name>
<keyword evidence="4" id="KW-1185">Reference proteome</keyword>
<dbReference type="Pfam" id="PF25583">
    <property type="entry name" value="WCX"/>
    <property type="match status" value="1"/>
</dbReference>
<dbReference type="RefSeq" id="WP_187301824.1">
    <property type="nucleotide sequence ID" value="NZ_JACRYT010000001.1"/>
</dbReference>
<feature type="domain" description="WCX" evidence="2">
    <location>
        <begin position="249"/>
        <end position="316"/>
    </location>
</feature>
<comment type="caution">
    <text evidence="3">The sequence shown here is derived from an EMBL/GenBank/DDBJ whole genome shotgun (WGS) entry which is preliminary data.</text>
</comment>
<evidence type="ECO:0000313" key="3">
    <source>
        <dbReference type="EMBL" id="MBC6678662.1"/>
    </source>
</evidence>
<gene>
    <name evidence="3" type="ORF">H9L42_02325</name>
</gene>
<evidence type="ECO:0000259" key="1">
    <source>
        <dbReference type="Pfam" id="PF13280"/>
    </source>
</evidence>
<accession>A0A923NJZ5</accession>
<dbReference type="PANTHER" id="PTHR34580:SF1">
    <property type="entry name" value="PROTEIN PAFC"/>
    <property type="match status" value="1"/>
</dbReference>
<dbReference type="InterPro" id="IPR026881">
    <property type="entry name" value="WYL_dom"/>
</dbReference>
<reference evidence="3" key="1">
    <citation type="submission" date="2020-08" db="EMBL/GenBank/DDBJ databases">
        <title>Genome public.</title>
        <authorList>
            <person name="Liu C."/>
            <person name="Sun Q."/>
        </authorList>
    </citation>
    <scope>NUCLEOTIDE SEQUENCE</scope>
    <source>
        <strain evidence="3">BX12</strain>
    </source>
</reference>
<organism evidence="3 4">
    <name type="scientific">Zhenpiania hominis</name>
    <dbReference type="NCBI Taxonomy" id="2763644"/>
    <lineage>
        <taxon>Bacteria</taxon>
        <taxon>Bacillati</taxon>
        <taxon>Bacillota</taxon>
        <taxon>Clostridia</taxon>
        <taxon>Peptostreptococcales</taxon>
        <taxon>Anaerovoracaceae</taxon>
        <taxon>Zhenpiania</taxon>
    </lineage>
</organism>
<dbReference type="EMBL" id="JACRYT010000001">
    <property type="protein sequence ID" value="MBC6678662.1"/>
    <property type="molecule type" value="Genomic_DNA"/>
</dbReference>
<dbReference type="PROSITE" id="PS52050">
    <property type="entry name" value="WYL"/>
    <property type="match status" value="1"/>
</dbReference>
<dbReference type="InterPro" id="IPR036390">
    <property type="entry name" value="WH_DNA-bd_sf"/>
</dbReference>
<dbReference type="Pfam" id="PF13280">
    <property type="entry name" value="WYL"/>
    <property type="match status" value="1"/>
</dbReference>
<dbReference type="InterPro" id="IPR051534">
    <property type="entry name" value="CBASS_pafABC_assoc_protein"/>
</dbReference>
<evidence type="ECO:0000313" key="4">
    <source>
        <dbReference type="Proteomes" id="UP000602647"/>
    </source>
</evidence>
<proteinExistence type="predicted"/>